<evidence type="ECO:0000256" key="4">
    <source>
        <dbReference type="ARBA" id="ARBA00022729"/>
    </source>
</evidence>
<comment type="subcellular location">
    <subcellularLocation>
        <location evidence="1">Secreted</location>
    </subcellularLocation>
</comment>
<evidence type="ECO:0000313" key="8">
    <source>
        <dbReference type="Proteomes" id="UP001153712"/>
    </source>
</evidence>
<feature type="signal peptide" evidence="6">
    <location>
        <begin position="1"/>
        <end position="20"/>
    </location>
</feature>
<evidence type="ECO:0008006" key="9">
    <source>
        <dbReference type="Google" id="ProtNLM"/>
    </source>
</evidence>
<dbReference type="PANTHER" id="PTHR10009:SF11">
    <property type="entry name" value="RH54244P"/>
    <property type="match status" value="1"/>
</dbReference>
<dbReference type="PANTHER" id="PTHR10009">
    <property type="entry name" value="PROTEIN YELLOW-RELATED"/>
    <property type="match status" value="1"/>
</dbReference>
<keyword evidence="3" id="KW-0964">Secreted</keyword>
<keyword evidence="8" id="KW-1185">Reference proteome</keyword>
<gene>
    <name evidence="7" type="ORF">PHYEVI_LOCUS3706</name>
</gene>
<dbReference type="Gene3D" id="2.120.10.30">
    <property type="entry name" value="TolB, C-terminal domain"/>
    <property type="match status" value="1"/>
</dbReference>
<dbReference type="PRINTS" id="PR01366">
    <property type="entry name" value="ROYALJELLY"/>
</dbReference>
<dbReference type="GO" id="GO:0005576">
    <property type="term" value="C:extracellular region"/>
    <property type="evidence" value="ECO:0007669"/>
    <property type="project" value="UniProtKB-SubCell"/>
</dbReference>
<dbReference type="OrthoDB" id="7776143at2759"/>
<dbReference type="EMBL" id="OU900106">
    <property type="protein sequence ID" value="CAH1164980.1"/>
    <property type="molecule type" value="Genomic_DNA"/>
</dbReference>
<accession>A0A9P0DQP0</accession>
<dbReference type="InterPro" id="IPR017996">
    <property type="entry name" value="MRJP/yellow-related"/>
</dbReference>
<evidence type="ECO:0000256" key="5">
    <source>
        <dbReference type="SAM" id="MobiDB-lite"/>
    </source>
</evidence>
<feature type="chain" id="PRO_5040493346" description="Yellow-like protein" evidence="6">
    <location>
        <begin position="21"/>
        <end position="486"/>
    </location>
</feature>
<name>A0A9P0DQP0_PHYSR</name>
<keyword evidence="4 6" id="KW-0732">Signal</keyword>
<feature type="compositionally biased region" description="Polar residues" evidence="5">
    <location>
        <begin position="456"/>
        <end position="468"/>
    </location>
</feature>
<dbReference type="InterPro" id="IPR011042">
    <property type="entry name" value="6-blade_b-propeller_TolB-like"/>
</dbReference>
<evidence type="ECO:0000256" key="3">
    <source>
        <dbReference type="ARBA" id="ARBA00022525"/>
    </source>
</evidence>
<evidence type="ECO:0000256" key="6">
    <source>
        <dbReference type="SAM" id="SignalP"/>
    </source>
</evidence>
<comment type="similarity">
    <text evidence="2">Belongs to the major royal jelly protein family.</text>
</comment>
<proteinExistence type="inferred from homology"/>
<dbReference type="Pfam" id="PF03022">
    <property type="entry name" value="MRJP"/>
    <property type="match status" value="1"/>
</dbReference>
<sequence length="486" mass="54267">MNYPTLCAALCLALIGAVSGAGLREEFTWSRITYRWPGVGGVAAASRAKRYAGSLVVEDPTLVPSEQIGGRFDDADGAPEGIDYNHVNNIPMGANVWRNKLFITVPRRRLGVPSTLNYVPLDSRQKHNVPLIPYPNWEVNTYPDPTNSGENLVSLYRVAVDPCDRLWFVDTGLVEVLSANVSRIRPATIGIIDLHTDRIVHSFHIPSDQIRPTSGLASITIDVTKNTCDDAYAYVPDLGGYGLIVYSLRENRSWRISHNYFYLEPLAGEFHISGHDFQWNDGVFSVELTSLRSDGYRDLYFHSMAGTHMYKVSTRILRNETLATRSYHEHDFEVIGDRGAESQTSSADIHQPTGVMFLSLVNQNAMACWNTHKPLQTISIVQKDDRRMIYPCDLKVSGDKVYLLTNTMPEFLYGRLDYDATNFRVWSNDVASAVAGTACSGRGSTRPAGHRPGSSGYASESNGDQSYAASRPRPYRGSRTYRRIYE</sequence>
<evidence type="ECO:0000256" key="2">
    <source>
        <dbReference type="ARBA" id="ARBA00009127"/>
    </source>
</evidence>
<dbReference type="Proteomes" id="UP001153712">
    <property type="component" value="Chromosome 13"/>
</dbReference>
<feature type="compositionally biased region" description="Basic residues" evidence="5">
    <location>
        <begin position="473"/>
        <end position="486"/>
    </location>
</feature>
<evidence type="ECO:0000313" key="7">
    <source>
        <dbReference type="EMBL" id="CAH1164980.1"/>
    </source>
</evidence>
<reference evidence="7" key="1">
    <citation type="submission" date="2022-01" db="EMBL/GenBank/DDBJ databases">
        <authorList>
            <person name="King R."/>
        </authorList>
    </citation>
    <scope>NUCLEOTIDE SEQUENCE</scope>
</reference>
<feature type="region of interest" description="Disordered" evidence="5">
    <location>
        <begin position="438"/>
        <end position="486"/>
    </location>
</feature>
<protein>
    <recommendedName>
        <fullName evidence="9">Yellow-like protein</fullName>
    </recommendedName>
</protein>
<evidence type="ECO:0000256" key="1">
    <source>
        <dbReference type="ARBA" id="ARBA00004613"/>
    </source>
</evidence>
<organism evidence="7 8">
    <name type="scientific">Phyllotreta striolata</name>
    <name type="common">Striped flea beetle</name>
    <name type="synonym">Crioceris striolata</name>
    <dbReference type="NCBI Taxonomy" id="444603"/>
    <lineage>
        <taxon>Eukaryota</taxon>
        <taxon>Metazoa</taxon>
        <taxon>Ecdysozoa</taxon>
        <taxon>Arthropoda</taxon>
        <taxon>Hexapoda</taxon>
        <taxon>Insecta</taxon>
        <taxon>Pterygota</taxon>
        <taxon>Neoptera</taxon>
        <taxon>Endopterygota</taxon>
        <taxon>Coleoptera</taxon>
        <taxon>Polyphaga</taxon>
        <taxon>Cucujiformia</taxon>
        <taxon>Chrysomeloidea</taxon>
        <taxon>Chrysomelidae</taxon>
        <taxon>Galerucinae</taxon>
        <taxon>Alticini</taxon>
        <taxon>Phyllotreta</taxon>
    </lineage>
</organism>
<dbReference type="AlphaFoldDB" id="A0A9P0DQP0"/>